<evidence type="ECO:0000313" key="2">
    <source>
        <dbReference type="Proteomes" id="UP001203423"/>
    </source>
</evidence>
<accession>A0ABT0LEV2</accession>
<sequence length="199" mass="21961">MRNIIITSLLALAVTGCVTKKVPIMPEANSVTAITAANAAENKCEFIKTDTLTTKHPNNVARELKNKTYVAGGNRYLIAEVLERKKGRPTSVKAVFFRCPVAYNYKVKPAGNVQLLPGANSVKPIAFSEIENNNCKILTTHMIDKTSPDSLEVELSNETYMQGGNRFHITKIVDANHGRPTSVVADIYRCQHRTVAFEQ</sequence>
<reference evidence="1 2" key="1">
    <citation type="submission" date="2022-01" db="EMBL/GenBank/DDBJ databases">
        <title>Whole genome-based taxonomy of the Shewanellaceae.</title>
        <authorList>
            <person name="Martin-Rodriguez A.J."/>
        </authorList>
    </citation>
    <scope>NUCLEOTIDE SEQUENCE [LARGE SCALE GENOMIC DNA]</scope>
    <source>
        <strain evidence="1 2">DSM 17177</strain>
    </source>
</reference>
<gene>
    <name evidence="1" type="ORF">L2764_17510</name>
</gene>
<proteinExistence type="predicted"/>
<dbReference type="EMBL" id="JAKIKS010000079">
    <property type="protein sequence ID" value="MCL1126226.1"/>
    <property type="molecule type" value="Genomic_DNA"/>
</dbReference>
<evidence type="ECO:0000313" key="1">
    <source>
        <dbReference type="EMBL" id="MCL1126226.1"/>
    </source>
</evidence>
<dbReference type="Proteomes" id="UP001203423">
    <property type="component" value="Unassembled WGS sequence"/>
</dbReference>
<dbReference type="RefSeq" id="WP_248941616.1">
    <property type="nucleotide sequence ID" value="NZ_JAKIKS010000079.1"/>
</dbReference>
<comment type="caution">
    <text evidence="1">The sequence shown here is derived from an EMBL/GenBank/DDBJ whole genome shotgun (WGS) entry which is preliminary data.</text>
</comment>
<keyword evidence="2" id="KW-1185">Reference proteome</keyword>
<name>A0ABT0LEV2_9GAMM</name>
<organism evidence="1 2">
    <name type="scientific">Shewanella surugensis</name>
    <dbReference type="NCBI Taxonomy" id="212020"/>
    <lineage>
        <taxon>Bacteria</taxon>
        <taxon>Pseudomonadati</taxon>
        <taxon>Pseudomonadota</taxon>
        <taxon>Gammaproteobacteria</taxon>
        <taxon>Alteromonadales</taxon>
        <taxon>Shewanellaceae</taxon>
        <taxon>Shewanella</taxon>
    </lineage>
</organism>
<dbReference type="PROSITE" id="PS51257">
    <property type="entry name" value="PROKAR_LIPOPROTEIN"/>
    <property type="match status" value="1"/>
</dbReference>
<protein>
    <submittedName>
        <fullName evidence="1">DUF1471 domain-containing protein</fullName>
    </submittedName>
</protein>